<dbReference type="PANTHER" id="PTHR43788">
    <property type="entry name" value="DNA2/NAM7 HELICASE FAMILY MEMBER"/>
    <property type="match status" value="1"/>
</dbReference>
<proteinExistence type="predicted"/>
<accession>A0ABZ0SJQ1</accession>
<dbReference type="Pfam" id="PF08751">
    <property type="entry name" value="TrwC"/>
    <property type="match status" value="1"/>
</dbReference>
<evidence type="ECO:0000256" key="3">
    <source>
        <dbReference type="SAM" id="Coils"/>
    </source>
</evidence>
<evidence type="ECO:0000256" key="2">
    <source>
        <dbReference type="ARBA" id="ARBA00022840"/>
    </source>
</evidence>
<protein>
    <submittedName>
        <fullName evidence="5">AAA family ATPase</fullName>
    </submittedName>
</protein>
<feature type="coiled-coil region" evidence="3">
    <location>
        <begin position="681"/>
        <end position="708"/>
    </location>
</feature>
<reference evidence="5 6" key="1">
    <citation type="submission" date="2023-11" db="EMBL/GenBank/DDBJ databases">
        <title>Genome sequence of Microbacterium rhizosphaerae KACC 19337.</title>
        <authorList>
            <person name="Choi H."/>
            <person name="Kim S."/>
            <person name="Kim Y."/>
            <person name="Kwon S.-W."/>
            <person name="Heo J."/>
        </authorList>
    </citation>
    <scope>NUCLEOTIDE SEQUENCE [LARGE SCALE GENOMIC DNA]</scope>
    <source>
        <strain evidence="5 6">KACC 19337</strain>
    </source>
</reference>
<sequence length="891" mass="96535">MRTTDGAQALVAYGASGEITVTRFICASGRIRHDELDQDGLRRWIEGRDPITDEARGIPQFSSRSDLVLDGTINAPKTYSIAALLHPELADEFEDLQDRLRDRIILTWQRELNARRGHGGVVREELARIEVVELKHRRSRALDPHIHRHLWLNAKVLGRDGKWSTVDSRVAMKLHTLVNAEGELAARTDPQWISALAKHGYSLDAAGEIAQLAHAVGPLSRRSNQIETNRARLLGEWLADHPGQQPSHDILQQVDRRAWALQRPNKPRRLDEDEWELAVRREIAALDPSLVVPRTPIELTAVSIGAVDRELLAARAVADADARSASNGGRFSEYDVRAGAMRAVAASEIVQERAMLQELIDDITARAREHTIDLLDDATRPSHIKGYMALPTATLKVDLGAQLDALSQPGVPLTRDSVALFAAVSISTGAGMDGDQLDAAAAIAGTDRLVTITGPAGAGKTTVLRIAHRALQHQGRQMIVVAPTRKAASVAALEIGASASSLHALLADHGWRWFRDSAGQEQWVQLHRGDVDPETGRTYLAPLHYPLRRGDRIVVDEAGMVDLRTANALARVAAATGAGIAMIGDPLQAAPVGHSGAMASVSRRSTAVVELTAVHRFRDPEYAALSLRLRDPATADAAKDVARALGERGHLLRVGSDETARGMMADAWFHWAGLRKRVALVTATNDEANALNERIQQQRVEMGQLSTRRIALGRDEQRILEGDLVQTRRNDREAGVDNRALWTVAHITPTHVELASITDSGDIRRVTVKYAAEHLNLAYASTVHGSQGETTDASIVGPGVDAAGLYVGMTRGRLSNEVIVVAGTDAAAREILAETMMRGAPEVTIADSIEAARAELRRAAQVVRPAPPHVDPFSGPVISVTPTRSGPSIGL</sequence>
<evidence type="ECO:0000259" key="4">
    <source>
        <dbReference type="SMART" id="SM00382"/>
    </source>
</evidence>
<dbReference type="InterPro" id="IPR027417">
    <property type="entry name" value="P-loop_NTPase"/>
</dbReference>
<evidence type="ECO:0000313" key="5">
    <source>
        <dbReference type="EMBL" id="WPR89109.1"/>
    </source>
</evidence>
<dbReference type="RefSeq" id="WP_320941826.1">
    <property type="nucleotide sequence ID" value="NZ_BAABEU010000001.1"/>
</dbReference>
<dbReference type="Gene3D" id="2.30.30.940">
    <property type="match status" value="1"/>
</dbReference>
<evidence type="ECO:0000313" key="6">
    <source>
        <dbReference type="Proteomes" id="UP001323798"/>
    </source>
</evidence>
<evidence type="ECO:0000256" key="1">
    <source>
        <dbReference type="ARBA" id="ARBA00022741"/>
    </source>
</evidence>
<feature type="domain" description="AAA+ ATPase" evidence="4">
    <location>
        <begin position="446"/>
        <end position="716"/>
    </location>
</feature>
<organism evidence="5 6">
    <name type="scientific">Microbacterium rhizosphaerae</name>
    <dbReference type="NCBI Taxonomy" id="1678237"/>
    <lineage>
        <taxon>Bacteria</taxon>
        <taxon>Bacillati</taxon>
        <taxon>Actinomycetota</taxon>
        <taxon>Actinomycetes</taxon>
        <taxon>Micrococcales</taxon>
        <taxon>Microbacteriaceae</taxon>
        <taxon>Microbacterium</taxon>
    </lineage>
</organism>
<dbReference type="InterPro" id="IPR014862">
    <property type="entry name" value="TrwC"/>
</dbReference>
<keyword evidence="1" id="KW-0547">Nucleotide-binding</keyword>
<dbReference type="PANTHER" id="PTHR43788:SF6">
    <property type="entry name" value="DNA HELICASE B"/>
    <property type="match status" value="1"/>
</dbReference>
<dbReference type="InterPro" id="IPR003593">
    <property type="entry name" value="AAA+_ATPase"/>
</dbReference>
<dbReference type="SUPFAM" id="SSF55464">
    <property type="entry name" value="Origin of replication-binding domain, RBD-like"/>
    <property type="match status" value="1"/>
</dbReference>
<dbReference type="Pfam" id="PF13604">
    <property type="entry name" value="AAA_30"/>
    <property type="match status" value="1"/>
</dbReference>
<dbReference type="SUPFAM" id="SSF52540">
    <property type="entry name" value="P-loop containing nucleoside triphosphate hydrolases"/>
    <property type="match status" value="1"/>
</dbReference>
<name>A0ABZ0SJQ1_9MICO</name>
<dbReference type="EMBL" id="CP139368">
    <property type="protein sequence ID" value="WPR89109.1"/>
    <property type="molecule type" value="Genomic_DNA"/>
</dbReference>
<dbReference type="Proteomes" id="UP001323798">
    <property type="component" value="Chromosome"/>
</dbReference>
<dbReference type="InterPro" id="IPR050534">
    <property type="entry name" value="Coronavir_polyprotein_1ab"/>
</dbReference>
<dbReference type="CDD" id="cd18809">
    <property type="entry name" value="SF1_C_RecD"/>
    <property type="match status" value="1"/>
</dbReference>
<dbReference type="Gene3D" id="3.40.50.300">
    <property type="entry name" value="P-loop containing nucleotide triphosphate hydrolases"/>
    <property type="match status" value="2"/>
</dbReference>
<gene>
    <name evidence="5" type="ORF">SM116_15300</name>
</gene>
<keyword evidence="6" id="KW-1185">Reference proteome</keyword>
<keyword evidence="3" id="KW-0175">Coiled coil</keyword>
<keyword evidence="2" id="KW-0067">ATP-binding</keyword>
<dbReference type="SMART" id="SM00382">
    <property type="entry name" value="AAA"/>
    <property type="match status" value="1"/>
</dbReference>